<dbReference type="RefSeq" id="WP_231579698.1">
    <property type="nucleotide sequence ID" value="NZ_FOCO01000041.1"/>
</dbReference>
<dbReference type="Proteomes" id="UP000183002">
    <property type="component" value="Unassembled WGS sequence"/>
</dbReference>
<accession>A0A1H8LH90</accession>
<organism evidence="2 3">
    <name type="scientific">Pseudorhodobacter antarcticus</name>
    <dbReference type="NCBI Taxonomy" id="1077947"/>
    <lineage>
        <taxon>Bacteria</taxon>
        <taxon>Pseudomonadati</taxon>
        <taxon>Pseudomonadota</taxon>
        <taxon>Alphaproteobacteria</taxon>
        <taxon>Rhodobacterales</taxon>
        <taxon>Paracoccaceae</taxon>
        <taxon>Pseudorhodobacter</taxon>
    </lineage>
</organism>
<keyword evidence="1" id="KW-0732">Signal</keyword>
<gene>
    <name evidence="2" type="ORF">SAMN05216227_104136</name>
</gene>
<proteinExistence type="predicted"/>
<dbReference type="STRING" id="1077947.SAMN05216227_104136"/>
<evidence type="ECO:0000313" key="3">
    <source>
        <dbReference type="Proteomes" id="UP000183002"/>
    </source>
</evidence>
<dbReference type="EMBL" id="FOCO01000041">
    <property type="protein sequence ID" value="SEO04138.1"/>
    <property type="molecule type" value="Genomic_DNA"/>
</dbReference>
<reference evidence="2 3" key="1">
    <citation type="submission" date="2016-10" db="EMBL/GenBank/DDBJ databases">
        <authorList>
            <person name="de Groot N.N."/>
        </authorList>
    </citation>
    <scope>NUCLEOTIDE SEQUENCE [LARGE SCALE GENOMIC DNA]</scope>
    <source>
        <strain evidence="2 3">CGMCC 1.10836</strain>
    </source>
</reference>
<sequence length="58" mass="6071">MTRCFAFAPLLCVLAQPVFAHDAADHCADVKASVAEAGFADKVTVTCEGERALVTSNT</sequence>
<dbReference type="AlphaFoldDB" id="A0A1H8LH90"/>
<evidence type="ECO:0000313" key="2">
    <source>
        <dbReference type="EMBL" id="SEO04138.1"/>
    </source>
</evidence>
<evidence type="ECO:0000256" key="1">
    <source>
        <dbReference type="SAM" id="SignalP"/>
    </source>
</evidence>
<feature type="signal peptide" evidence="1">
    <location>
        <begin position="1"/>
        <end position="20"/>
    </location>
</feature>
<feature type="chain" id="PRO_5010384554" evidence="1">
    <location>
        <begin position="21"/>
        <end position="58"/>
    </location>
</feature>
<keyword evidence="3" id="KW-1185">Reference proteome</keyword>
<protein>
    <submittedName>
        <fullName evidence="2">Uncharacterized protein</fullName>
    </submittedName>
</protein>
<name>A0A1H8LH90_9RHOB</name>